<gene>
    <name evidence="7" type="ORF">EB796_003017</name>
</gene>
<evidence type="ECO:0000256" key="2">
    <source>
        <dbReference type="ARBA" id="ARBA00022664"/>
    </source>
</evidence>
<protein>
    <submittedName>
        <fullName evidence="7">PRPF39</fullName>
    </submittedName>
</protein>
<dbReference type="Gene3D" id="1.25.40.10">
    <property type="entry name" value="Tetratricopeptide repeat domain"/>
    <property type="match status" value="1"/>
</dbReference>
<keyword evidence="2" id="KW-0507">mRNA processing</keyword>
<dbReference type="PANTHER" id="PTHR17204:SF5">
    <property type="entry name" value="PRE-MRNA-PROCESSING FACTOR 39"/>
    <property type="match status" value="1"/>
</dbReference>
<dbReference type="OrthoDB" id="10265668at2759"/>
<feature type="compositionally biased region" description="Acidic residues" evidence="6">
    <location>
        <begin position="114"/>
        <end position="125"/>
    </location>
</feature>
<proteinExistence type="predicted"/>
<dbReference type="GO" id="GO:0005685">
    <property type="term" value="C:U1 snRNP"/>
    <property type="evidence" value="ECO:0007669"/>
    <property type="project" value="TreeGrafter"/>
</dbReference>
<keyword evidence="5" id="KW-0539">Nucleus</keyword>
<organism evidence="7 8">
    <name type="scientific">Bugula neritina</name>
    <name type="common">Brown bryozoan</name>
    <name type="synonym">Sertularia neritina</name>
    <dbReference type="NCBI Taxonomy" id="10212"/>
    <lineage>
        <taxon>Eukaryota</taxon>
        <taxon>Metazoa</taxon>
        <taxon>Spiralia</taxon>
        <taxon>Lophotrochozoa</taxon>
        <taxon>Bryozoa</taxon>
        <taxon>Gymnolaemata</taxon>
        <taxon>Cheilostomatida</taxon>
        <taxon>Flustrina</taxon>
        <taxon>Buguloidea</taxon>
        <taxon>Bugulidae</taxon>
        <taxon>Bugula</taxon>
    </lineage>
</organism>
<evidence type="ECO:0000313" key="8">
    <source>
        <dbReference type="Proteomes" id="UP000593567"/>
    </source>
</evidence>
<dbReference type="PANTHER" id="PTHR17204">
    <property type="entry name" value="PRE-MRNA PROCESSING PROTEIN PRP39-RELATED"/>
    <property type="match status" value="1"/>
</dbReference>
<dbReference type="GO" id="GO:0000243">
    <property type="term" value="C:commitment complex"/>
    <property type="evidence" value="ECO:0007669"/>
    <property type="project" value="TreeGrafter"/>
</dbReference>
<comment type="subcellular location">
    <subcellularLocation>
        <location evidence="1">Nucleus</location>
    </subcellularLocation>
</comment>
<dbReference type="EMBL" id="VXIV02000377">
    <property type="protein sequence ID" value="KAF6038688.1"/>
    <property type="molecule type" value="Genomic_DNA"/>
</dbReference>
<keyword evidence="3" id="KW-0677">Repeat</keyword>
<keyword evidence="8" id="KW-1185">Reference proteome</keyword>
<evidence type="ECO:0000256" key="4">
    <source>
        <dbReference type="ARBA" id="ARBA00023187"/>
    </source>
</evidence>
<dbReference type="GO" id="GO:0071004">
    <property type="term" value="C:U2-type prespliceosome"/>
    <property type="evidence" value="ECO:0007669"/>
    <property type="project" value="TreeGrafter"/>
</dbReference>
<dbReference type="GO" id="GO:0030627">
    <property type="term" value="F:pre-mRNA 5'-splice site binding"/>
    <property type="evidence" value="ECO:0007669"/>
    <property type="project" value="TreeGrafter"/>
</dbReference>
<evidence type="ECO:0000256" key="5">
    <source>
        <dbReference type="ARBA" id="ARBA00023242"/>
    </source>
</evidence>
<sequence>MTIDLQKLSVLRQLDHEILDARAMSDEVSAQPVNAEEQLDSLASDPSISTTESIKSSVTTNGINDDATTQEHISTTETMETEVALGDSVQPVNESEASNGAGEDVSSSTKTGEEAETVAAEEDAESSGKPKRSAEVERLWALVDKNRQDFASWTQLIMVVEKEGVLEGLKEVYDEFLLYYPFCYGYWKKLADFVASNQGNEAAYQVTISGRTQSLVRRLCPQPPSRQCIESSEAIV</sequence>
<dbReference type="SUPFAM" id="SSF48452">
    <property type="entry name" value="TPR-like"/>
    <property type="match status" value="1"/>
</dbReference>
<evidence type="ECO:0000256" key="6">
    <source>
        <dbReference type="SAM" id="MobiDB-lite"/>
    </source>
</evidence>
<name>A0A7J7KLG4_BUGNE</name>
<dbReference type="AlphaFoldDB" id="A0A7J7KLG4"/>
<feature type="compositionally biased region" description="Polar residues" evidence="6">
    <location>
        <begin position="44"/>
        <end position="68"/>
    </location>
</feature>
<feature type="region of interest" description="Disordered" evidence="6">
    <location>
        <begin position="90"/>
        <end position="132"/>
    </location>
</feature>
<dbReference type="GO" id="GO:0000395">
    <property type="term" value="P:mRNA 5'-splice site recognition"/>
    <property type="evidence" value="ECO:0007669"/>
    <property type="project" value="TreeGrafter"/>
</dbReference>
<reference evidence="7" key="1">
    <citation type="submission" date="2020-06" db="EMBL/GenBank/DDBJ databases">
        <title>Draft genome of Bugula neritina, a colonial animal packing powerful symbionts and potential medicines.</title>
        <authorList>
            <person name="Rayko M."/>
        </authorList>
    </citation>
    <scope>NUCLEOTIDE SEQUENCE [LARGE SCALE GENOMIC DNA]</scope>
    <source>
        <strain evidence="7">Kwan_BN1</strain>
    </source>
</reference>
<evidence type="ECO:0000256" key="3">
    <source>
        <dbReference type="ARBA" id="ARBA00022737"/>
    </source>
</evidence>
<evidence type="ECO:0000313" key="7">
    <source>
        <dbReference type="EMBL" id="KAF6038688.1"/>
    </source>
</evidence>
<dbReference type="Proteomes" id="UP000593567">
    <property type="component" value="Unassembled WGS sequence"/>
</dbReference>
<accession>A0A7J7KLG4</accession>
<dbReference type="Pfam" id="PF23240">
    <property type="entry name" value="HAT_PRP39_N"/>
    <property type="match status" value="1"/>
</dbReference>
<comment type="caution">
    <text evidence="7">The sequence shown here is derived from an EMBL/GenBank/DDBJ whole genome shotgun (WGS) entry which is preliminary data.</text>
</comment>
<feature type="region of interest" description="Disordered" evidence="6">
    <location>
        <begin position="25"/>
        <end position="68"/>
    </location>
</feature>
<evidence type="ECO:0000256" key="1">
    <source>
        <dbReference type="ARBA" id="ARBA00004123"/>
    </source>
</evidence>
<dbReference type="InterPro" id="IPR011990">
    <property type="entry name" value="TPR-like_helical_dom_sf"/>
</dbReference>
<keyword evidence="4" id="KW-0508">mRNA splicing</keyword>